<reference evidence="2" key="1">
    <citation type="journal article" date="2019" name="Int. J. Syst. Evol. Microbiol.">
        <title>The Global Catalogue of Microorganisms (GCM) 10K type strain sequencing project: providing services to taxonomists for standard genome sequencing and annotation.</title>
        <authorList>
            <consortium name="The Broad Institute Genomics Platform"/>
            <consortium name="The Broad Institute Genome Sequencing Center for Infectious Disease"/>
            <person name="Wu L."/>
            <person name="Ma J."/>
        </authorList>
    </citation>
    <scope>NUCLEOTIDE SEQUENCE [LARGE SCALE GENOMIC DNA]</scope>
    <source>
        <strain evidence="2">JCM 16703</strain>
    </source>
</reference>
<comment type="caution">
    <text evidence="1">The sequence shown here is derived from an EMBL/GenBank/DDBJ whole genome shotgun (WGS) entry which is preliminary data.</text>
</comment>
<dbReference type="PRINTS" id="PR00411">
    <property type="entry name" value="PNDRDTASEI"/>
</dbReference>
<sequence length="639" mass="70126">MRNPHAGVPFTAAEVPDDVLARHLADLSAPALLATCVHLLPSHRRGEILDGDLRPAGVFLNEYQGFMPPEQQDAVRALALDLVTAWRDAGCPEPEPLSPADLHRLMDLVTGEAVAEEYVPLLAEEMDLEGVDPRRPAPLPGAAELPTVIIGCGLSGVLAAIRLQQAGVPFTIVEKNPGPGGTWFENTYPGARVDVGNHFYCYSFEPADHWSEYFAQAPELRAYVEQVMTRHGLGAHVRYGVEALGADWDDDAGTWTVHLDDGTTLLGRALICAVGQMNRPLVPEVPGSFDGPAFHTARWRHDVDLTDRDVVLVGAGATGFQLAPAIADQVRSLTIVQRTAQWMFPNPGYHDRVGPGVGWAIRHLPFYGRWFRFLILYPGCDTGLAAARVDPDWADQEHSVSETNDLVRQMFGDWIVSQCEGDADLIAKVLPTYPPTGKRTLQDNGSWLATLRRPHVELVRAGVAALDGDAVVTTDGARHRADVLVWATGFRTNDFLLPLRIRGRDGVDLRASWGDRPRAHLGVTVPGFPNLFLLYGPATNLASGGSIIFASECEVAHVLACLRLLADAGARTIEPTQAAYDDYYERTQAEVTQTVWASPHIEHNYYRDAGGRVHGLNPWRTLDWWSWTRVADPAEHVLR</sequence>
<accession>A0ABP7XHT5</accession>
<dbReference type="Proteomes" id="UP001501495">
    <property type="component" value="Unassembled WGS sequence"/>
</dbReference>
<dbReference type="InterPro" id="IPR051209">
    <property type="entry name" value="FAD-bind_Monooxygenase_sf"/>
</dbReference>
<dbReference type="EMBL" id="BAAAZH010000012">
    <property type="protein sequence ID" value="GAA4116698.1"/>
    <property type="molecule type" value="Genomic_DNA"/>
</dbReference>
<dbReference type="PANTHER" id="PTHR42877:SF4">
    <property type="entry name" value="FAD_NAD(P)-BINDING DOMAIN-CONTAINING PROTEIN-RELATED"/>
    <property type="match status" value="1"/>
</dbReference>
<keyword evidence="2" id="KW-1185">Reference proteome</keyword>
<evidence type="ECO:0000313" key="2">
    <source>
        <dbReference type="Proteomes" id="UP001501495"/>
    </source>
</evidence>
<protein>
    <submittedName>
        <fullName evidence="1">NAD(P)/FAD-dependent oxidoreductase</fullName>
    </submittedName>
</protein>
<organism evidence="1 2">
    <name type="scientific">Nocardioides fonticola</name>
    <dbReference type="NCBI Taxonomy" id="450363"/>
    <lineage>
        <taxon>Bacteria</taxon>
        <taxon>Bacillati</taxon>
        <taxon>Actinomycetota</taxon>
        <taxon>Actinomycetes</taxon>
        <taxon>Propionibacteriales</taxon>
        <taxon>Nocardioidaceae</taxon>
        <taxon>Nocardioides</taxon>
    </lineage>
</organism>
<dbReference type="PANTHER" id="PTHR42877">
    <property type="entry name" value="L-ORNITHINE N(5)-MONOOXYGENASE-RELATED"/>
    <property type="match status" value="1"/>
</dbReference>
<dbReference type="Pfam" id="PF13738">
    <property type="entry name" value="Pyr_redox_3"/>
    <property type="match status" value="1"/>
</dbReference>
<gene>
    <name evidence="1" type="ORF">GCM10022215_16560</name>
</gene>
<proteinExistence type="predicted"/>
<name>A0ABP7XHT5_9ACTN</name>
<dbReference type="SUPFAM" id="SSF51905">
    <property type="entry name" value="FAD/NAD(P)-binding domain"/>
    <property type="match status" value="1"/>
</dbReference>
<dbReference type="Gene3D" id="3.50.50.60">
    <property type="entry name" value="FAD/NAD(P)-binding domain"/>
    <property type="match status" value="2"/>
</dbReference>
<dbReference type="RefSeq" id="WP_344732844.1">
    <property type="nucleotide sequence ID" value="NZ_BAAAZH010000012.1"/>
</dbReference>
<dbReference type="PRINTS" id="PR00368">
    <property type="entry name" value="FADPNR"/>
</dbReference>
<evidence type="ECO:0000313" key="1">
    <source>
        <dbReference type="EMBL" id="GAA4116698.1"/>
    </source>
</evidence>
<dbReference type="InterPro" id="IPR036188">
    <property type="entry name" value="FAD/NAD-bd_sf"/>
</dbReference>